<sequence>MSSSADVTTGAGHSRESYPEVFKTTGCKSLSLSLVLSSRSGVYSCSWVSGFTVLSLFKDILCHAFKDMGYRMVPVAYRYPRYYSVAGPFLLIV</sequence>
<evidence type="ECO:0000313" key="2">
    <source>
        <dbReference type="Proteomes" id="UP000887159"/>
    </source>
</evidence>
<dbReference type="Proteomes" id="UP000887159">
    <property type="component" value="Unassembled WGS sequence"/>
</dbReference>
<comment type="caution">
    <text evidence="1">The sequence shown here is derived from an EMBL/GenBank/DDBJ whole genome shotgun (WGS) entry which is preliminary data.</text>
</comment>
<accession>A0A8X6R9N7</accession>
<dbReference type="EMBL" id="BMAU01021007">
    <property type="protein sequence ID" value="GFX86385.1"/>
    <property type="molecule type" value="Genomic_DNA"/>
</dbReference>
<organism evidence="1 2">
    <name type="scientific">Trichonephila clavipes</name>
    <name type="common">Golden silk orbweaver</name>
    <name type="synonym">Nephila clavipes</name>
    <dbReference type="NCBI Taxonomy" id="2585209"/>
    <lineage>
        <taxon>Eukaryota</taxon>
        <taxon>Metazoa</taxon>
        <taxon>Ecdysozoa</taxon>
        <taxon>Arthropoda</taxon>
        <taxon>Chelicerata</taxon>
        <taxon>Arachnida</taxon>
        <taxon>Araneae</taxon>
        <taxon>Araneomorphae</taxon>
        <taxon>Entelegynae</taxon>
        <taxon>Araneoidea</taxon>
        <taxon>Nephilidae</taxon>
        <taxon>Trichonephila</taxon>
    </lineage>
</organism>
<dbReference type="AlphaFoldDB" id="A0A8X6R9N7"/>
<protein>
    <submittedName>
        <fullName evidence="1">Uncharacterized protein</fullName>
    </submittedName>
</protein>
<proteinExistence type="predicted"/>
<reference evidence="1" key="1">
    <citation type="submission" date="2020-08" db="EMBL/GenBank/DDBJ databases">
        <title>Multicomponent nature underlies the extraordinary mechanical properties of spider dragline silk.</title>
        <authorList>
            <person name="Kono N."/>
            <person name="Nakamura H."/>
            <person name="Mori M."/>
            <person name="Yoshida Y."/>
            <person name="Ohtoshi R."/>
            <person name="Malay A.D."/>
            <person name="Moran D.A.P."/>
            <person name="Tomita M."/>
            <person name="Numata K."/>
            <person name="Arakawa K."/>
        </authorList>
    </citation>
    <scope>NUCLEOTIDE SEQUENCE</scope>
</reference>
<gene>
    <name evidence="1" type="ORF">TNCV_2562741</name>
</gene>
<evidence type="ECO:0000313" key="1">
    <source>
        <dbReference type="EMBL" id="GFX86385.1"/>
    </source>
</evidence>
<keyword evidence="2" id="KW-1185">Reference proteome</keyword>
<name>A0A8X6R9N7_TRICX</name>